<reference evidence="2 3" key="1">
    <citation type="submission" date="2020-08" db="EMBL/GenBank/DDBJ databases">
        <title>Genomic Encyclopedia of Type Strains, Phase IV (KMG-IV): sequencing the most valuable type-strain genomes for metagenomic binning, comparative biology and taxonomic classification.</title>
        <authorList>
            <person name="Goeker M."/>
        </authorList>
    </citation>
    <scope>NUCLEOTIDE SEQUENCE [LARGE SCALE GENOMIC DNA]</scope>
    <source>
        <strain evidence="2 3">DSM 7465</strain>
    </source>
</reference>
<dbReference type="Proteomes" id="UP000575068">
    <property type="component" value="Unassembled WGS sequence"/>
</dbReference>
<protein>
    <submittedName>
        <fullName evidence="2">Uncharacterized protein</fullName>
    </submittedName>
</protein>
<dbReference type="RefSeq" id="WP_184476129.1">
    <property type="nucleotide sequence ID" value="NZ_JACHOV010000010.1"/>
</dbReference>
<evidence type="ECO:0000313" key="3">
    <source>
        <dbReference type="Proteomes" id="UP000575068"/>
    </source>
</evidence>
<feature type="region of interest" description="Disordered" evidence="1">
    <location>
        <begin position="48"/>
        <end position="71"/>
    </location>
</feature>
<name>A0A840HXT0_9SPHN</name>
<comment type="caution">
    <text evidence="2">The sequence shown here is derived from an EMBL/GenBank/DDBJ whole genome shotgun (WGS) entry which is preliminary data.</text>
</comment>
<accession>A0A840HXT0</accession>
<organism evidence="2 3">
    <name type="scientific">Rhizorhapis suberifaciens</name>
    <name type="common">corky root of lettuce</name>
    <dbReference type="NCBI Taxonomy" id="13656"/>
    <lineage>
        <taxon>Bacteria</taxon>
        <taxon>Pseudomonadati</taxon>
        <taxon>Pseudomonadota</taxon>
        <taxon>Alphaproteobacteria</taxon>
        <taxon>Sphingomonadales</taxon>
        <taxon>Sphingomonadaceae</taxon>
        <taxon>Rhizorhapis</taxon>
    </lineage>
</organism>
<dbReference type="AlphaFoldDB" id="A0A840HXT0"/>
<proteinExistence type="predicted"/>
<sequence length="71" mass="8116">MDSRNSPCQTSLDAFFALPMMIAEAALCYSHELSQSWWRQFFHGPKHGHEGHAQLEVPDPLQADDERDLFA</sequence>
<evidence type="ECO:0000256" key="1">
    <source>
        <dbReference type="SAM" id="MobiDB-lite"/>
    </source>
</evidence>
<dbReference type="EMBL" id="JACHOV010000010">
    <property type="protein sequence ID" value="MBB4642256.1"/>
    <property type="molecule type" value="Genomic_DNA"/>
</dbReference>
<keyword evidence="3" id="KW-1185">Reference proteome</keyword>
<evidence type="ECO:0000313" key="2">
    <source>
        <dbReference type="EMBL" id="MBB4642256.1"/>
    </source>
</evidence>
<feature type="compositionally biased region" description="Acidic residues" evidence="1">
    <location>
        <begin position="62"/>
        <end position="71"/>
    </location>
</feature>
<gene>
    <name evidence="2" type="ORF">HNQ99_002581</name>
</gene>